<evidence type="ECO:0000256" key="1">
    <source>
        <dbReference type="SAM" id="Phobius"/>
    </source>
</evidence>
<name>A0A7X2NU79_9FIRM</name>
<feature type="transmembrane region" description="Helical" evidence="1">
    <location>
        <begin position="41"/>
        <end position="63"/>
    </location>
</feature>
<evidence type="ECO:0000313" key="2">
    <source>
        <dbReference type="EMBL" id="MSS59563.1"/>
    </source>
</evidence>
<feature type="transmembrane region" description="Helical" evidence="1">
    <location>
        <begin position="6"/>
        <end position="25"/>
    </location>
</feature>
<keyword evidence="1" id="KW-0472">Membrane</keyword>
<keyword evidence="3" id="KW-1185">Reference proteome</keyword>
<organism evidence="2 3">
    <name type="scientific">Stecheria intestinalis</name>
    <dbReference type="NCBI Taxonomy" id="2606630"/>
    <lineage>
        <taxon>Bacteria</taxon>
        <taxon>Bacillati</taxon>
        <taxon>Bacillota</taxon>
        <taxon>Erysipelotrichia</taxon>
        <taxon>Erysipelotrichales</taxon>
        <taxon>Erysipelotrichaceae</taxon>
        <taxon>Stecheria</taxon>
    </lineage>
</organism>
<comment type="caution">
    <text evidence="2">The sequence shown here is derived from an EMBL/GenBank/DDBJ whole genome shotgun (WGS) entry which is preliminary data.</text>
</comment>
<gene>
    <name evidence="2" type="ORF">FYJ51_11735</name>
</gene>
<protein>
    <submittedName>
        <fullName evidence="2">DUF1146 domain-containing protein</fullName>
    </submittedName>
</protein>
<keyword evidence="1" id="KW-1133">Transmembrane helix</keyword>
<dbReference type="Proteomes" id="UP000461880">
    <property type="component" value="Unassembled WGS sequence"/>
</dbReference>
<accession>A0A7X2NU79</accession>
<proteinExistence type="predicted"/>
<dbReference type="EMBL" id="VUMN01000037">
    <property type="protein sequence ID" value="MSS59563.1"/>
    <property type="molecule type" value="Genomic_DNA"/>
</dbReference>
<dbReference type="Pfam" id="PF06612">
    <property type="entry name" value="DUF1146"/>
    <property type="match status" value="1"/>
</dbReference>
<evidence type="ECO:0000313" key="3">
    <source>
        <dbReference type="Proteomes" id="UP000461880"/>
    </source>
</evidence>
<sequence length="64" mass="7453">MAEFIVRVLIYLICFILSFTGMSAVDFERFLKKGHVREAQILYWLLVLALATLAAQFVMAFLYF</sequence>
<dbReference type="AlphaFoldDB" id="A0A7X2NU79"/>
<keyword evidence="1" id="KW-0812">Transmembrane</keyword>
<dbReference type="InterPro" id="IPR009526">
    <property type="entry name" value="DUF1146"/>
</dbReference>
<dbReference type="RefSeq" id="WP_105304724.1">
    <property type="nucleotide sequence ID" value="NZ_JAQXPC010000048.1"/>
</dbReference>
<reference evidence="2 3" key="1">
    <citation type="submission" date="2019-08" db="EMBL/GenBank/DDBJ databases">
        <title>In-depth cultivation of the pig gut microbiome towards novel bacterial diversity and tailored functional studies.</title>
        <authorList>
            <person name="Wylensek D."/>
            <person name="Hitch T.C.A."/>
            <person name="Clavel T."/>
        </authorList>
    </citation>
    <scope>NUCLEOTIDE SEQUENCE [LARGE SCALE GENOMIC DNA]</scope>
    <source>
        <strain evidence="2 3">Oil+RF-744-GAM-WT-6</strain>
    </source>
</reference>